<organism evidence="1 2">
    <name type="scientific">Paucilactobacillus oligofermentans DSM 15707 = LMG 22743</name>
    <dbReference type="NCBI Taxonomy" id="1423778"/>
    <lineage>
        <taxon>Bacteria</taxon>
        <taxon>Bacillati</taxon>
        <taxon>Bacillota</taxon>
        <taxon>Bacilli</taxon>
        <taxon>Lactobacillales</taxon>
        <taxon>Lactobacillaceae</taxon>
        <taxon>Paucilactobacillus</taxon>
    </lineage>
</organism>
<name>A0A0R1RGJ0_9LACO</name>
<keyword evidence="2" id="KW-1185">Reference proteome</keyword>
<dbReference type="SUPFAM" id="SSF46785">
    <property type="entry name" value="Winged helix' DNA-binding domain"/>
    <property type="match status" value="1"/>
</dbReference>
<dbReference type="PATRIC" id="fig|1423778.4.peg.1286"/>
<evidence type="ECO:0008006" key="3">
    <source>
        <dbReference type="Google" id="ProtNLM"/>
    </source>
</evidence>
<gene>
    <name evidence="1" type="ORF">FC70_GL001252</name>
</gene>
<accession>A0A0R1RGJ0</accession>
<dbReference type="PANTHER" id="PTHR33221">
    <property type="entry name" value="WINGED HELIX-TURN-HELIX TRANSCRIPTIONAL REGULATOR, RRF2 FAMILY"/>
    <property type="match status" value="1"/>
</dbReference>
<dbReference type="RefSeq" id="WP_057890179.1">
    <property type="nucleotide sequence ID" value="NZ_AZFE01000031.1"/>
</dbReference>
<dbReference type="Pfam" id="PF02082">
    <property type="entry name" value="Rrf2"/>
    <property type="match status" value="1"/>
</dbReference>
<reference evidence="1 2" key="1">
    <citation type="journal article" date="2015" name="Genome Announc.">
        <title>Expanding the biotechnology potential of lactobacilli through comparative genomics of 213 strains and associated genera.</title>
        <authorList>
            <person name="Sun Z."/>
            <person name="Harris H.M."/>
            <person name="McCann A."/>
            <person name="Guo C."/>
            <person name="Argimon S."/>
            <person name="Zhang W."/>
            <person name="Yang X."/>
            <person name="Jeffery I.B."/>
            <person name="Cooney J.C."/>
            <person name="Kagawa T.F."/>
            <person name="Liu W."/>
            <person name="Song Y."/>
            <person name="Salvetti E."/>
            <person name="Wrobel A."/>
            <person name="Rasinkangas P."/>
            <person name="Parkhill J."/>
            <person name="Rea M.C."/>
            <person name="O'Sullivan O."/>
            <person name="Ritari J."/>
            <person name="Douillard F.P."/>
            <person name="Paul Ross R."/>
            <person name="Yang R."/>
            <person name="Briner A.E."/>
            <person name="Felis G.E."/>
            <person name="de Vos W.M."/>
            <person name="Barrangou R."/>
            <person name="Klaenhammer T.R."/>
            <person name="Caufield P.W."/>
            <person name="Cui Y."/>
            <person name="Zhang H."/>
            <person name="O'Toole P.W."/>
        </authorList>
    </citation>
    <scope>NUCLEOTIDE SEQUENCE [LARGE SCALE GENOMIC DNA]</scope>
    <source>
        <strain evidence="1 2">DSM 15707</strain>
    </source>
</reference>
<evidence type="ECO:0000313" key="2">
    <source>
        <dbReference type="Proteomes" id="UP000051697"/>
    </source>
</evidence>
<comment type="caution">
    <text evidence="1">The sequence shown here is derived from an EMBL/GenBank/DDBJ whole genome shotgun (WGS) entry which is preliminary data.</text>
</comment>
<dbReference type="OrthoDB" id="9808360at2"/>
<dbReference type="InterPro" id="IPR036390">
    <property type="entry name" value="WH_DNA-bd_sf"/>
</dbReference>
<sequence length="155" mass="17393">MKLNQSTEQGVYVVIILALQTDHKPIKSALLAEILQVSDSYLKKILRKLVVADVINSEASKEGGFILNRKIEEISFGNVYQAIQVNHDEIKFNHVGDQLFDDTKHVREGENKIMVALQNADAAFIETLNQIQMSSLLETYAISNGAIDWLHQLGE</sequence>
<proteinExistence type="predicted"/>
<dbReference type="PROSITE" id="PS51197">
    <property type="entry name" value="HTH_RRF2_2"/>
    <property type="match status" value="1"/>
</dbReference>
<dbReference type="GO" id="GO:0003700">
    <property type="term" value="F:DNA-binding transcription factor activity"/>
    <property type="evidence" value="ECO:0007669"/>
    <property type="project" value="TreeGrafter"/>
</dbReference>
<dbReference type="GO" id="GO:0005829">
    <property type="term" value="C:cytosol"/>
    <property type="evidence" value="ECO:0007669"/>
    <property type="project" value="TreeGrafter"/>
</dbReference>
<dbReference type="EMBL" id="AZFE01000031">
    <property type="protein sequence ID" value="KRL55649.1"/>
    <property type="molecule type" value="Genomic_DNA"/>
</dbReference>
<dbReference type="STRING" id="1423778.FC70_GL001252"/>
<dbReference type="AlphaFoldDB" id="A0A0R1RGJ0"/>
<dbReference type="PANTHER" id="PTHR33221:SF9">
    <property type="entry name" value="RRF2 FAMILY PROTEIN"/>
    <property type="match status" value="1"/>
</dbReference>
<evidence type="ECO:0000313" key="1">
    <source>
        <dbReference type="EMBL" id="KRL55649.1"/>
    </source>
</evidence>
<dbReference type="InterPro" id="IPR036388">
    <property type="entry name" value="WH-like_DNA-bd_sf"/>
</dbReference>
<dbReference type="Proteomes" id="UP000051697">
    <property type="component" value="Unassembled WGS sequence"/>
</dbReference>
<dbReference type="Gene3D" id="1.10.10.10">
    <property type="entry name" value="Winged helix-like DNA-binding domain superfamily/Winged helix DNA-binding domain"/>
    <property type="match status" value="1"/>
</dbReference>
<dbReference type="KEGG" id="lol:LACOL_0054"/>
<dbReference type="InterPro" id="IPR000944">
    <property type="entry name" value="Tscrpt_reg_Rrf2"/>
</dbReference>
<protein>
    <recommendedName>
        <fullName evidence="3">Rrf2 family transcriptional regulator</fullName>
    </recommendedName>
</protein>